<keyword evidence="2" id="KW-0560">Oxidoreductase</keyword>
<dbReference type="PANTHER" id="PTHR11091">
    <property type="entry name" value="OXIDOREDUCTASE-RELATED"/>
    <property type="match status" value="1"/>
</dbReference>
<evidence type="ECO:0000256" key="2">
    <source>
        <dbReference type="ARBA" id="ARBA00023002"/>
    </source>
</evidence>
<dbReference type="InterPro" id="IPR036111">
    <property type="entry name" value="Mal/L-sulfo/L-lacto_DH-like_sf"/>
</dbReference>
<protein>
    <submittedName>
        <fullName evidence="3">Malate dehydrogenase</fullName>
    </submittedName>
</protein>
<organism evidence="3 4">
    <name type="scientific">Operophtera brumata</name>
    <name type="common">Winter moth</name>
    <name type="synonym">Phalaena brumata</name>
    <dbReference type="NCBI Taxonomy" id="104452"/>
    <lineage>
        <taxon>Eukaryota</taxon>
        <taxon>Metazoa</taxon>
        <taxon>Ecdysozoa</taxon>
        <taxon>Arthropoda</taxon>
        <taxon>Hexapoda</taxon>
        <taxon>Insecta</taxon>
        <taxon>Pterygota</taxon>
        <taxon>Neoptera</taxon>
        <taxon>Endopterygota</taxon>
        <taxon>Lepidoptera</taxon>
        <taxon>Glossata</taxon>
        <taxon>Ditrysia</taxon>
        <taxon>Geometroidea</taxon>
        <taxon>Geometridae</taxon>
        <taxon>Larentiinae</taxon>
        <taxon>Operophtera</taxon>
    </lineage>
</organism>
<proteinExistence type="inferred from homology"/>
<dbReference type="InterPro" id="IPR043144">
    <property type="entry name" value="Mal/L-sulf/L-lact_DH-like_ah"/>
</dbReference>
<keyword evidence="4" id="KW-1185">Reference proteome</keyword>
<dbReference type="InterPro" id="IPR043143">
    <property type="entry name" value="Mal/L-sulf/L-lact_DH-like_NADP"/>
</dbReference>
<evidence type="ECO:0000313" key="3">
    <source>
        <dbReference type="EMBL" id="KOB65275.1"/>
    </source>
</evidence>
<dbReference type="SUPFAM" id="SSF89733">
    <property type="entry name" value="L-sulfolactate dehydrogenase-like"/>
    <property type="match status" value="1"/>
</dbReference>
<dbReference type="InterPro" id="IPR003767">
    <property type="entry name" value="Malate/L-lactate_DH-like"/>
</dbReference>
<dbReference type="Gene3D" id="1.10.1530.10">
    <property type="match status" value="1"/>
</dbReference>
<dbReference type="Proteomes" id="UP000037510">
    <property type="component" value="Unassembled WGS sequence"/>
</dbReference>
<dbReference type="Pfam" id="PF02615">
    <property type="entry name" value="Ldh_2"/>
    <property type="match status" value="1"/>
</dbReference>
<dbReference type="Gene3D" id="3.30.1370.60">
    <property type="entry name" value="Hypothetical oxidoreductase yiak, domain 2"/>
    <property type="match status" value="2"/>
</dbReference>
<evidence type="ECO:0000313" key="4">
    <source>
        <dbReference type="Proteomes" id="UP000037510"/>
    </source>
</evidence>
<dbReference type="AlphaFoldDB" id="A0A0L7KQ99"/>
<sequence length="152" mass="16018">MTDCLKAVGAAARAAEMQAELLIQADRMGHPSHGLNRLGSNHNGMAGWWASKAADKGLIGMAFTNTSPFMVPTRSKQAFNTGSLMPLGGGEKNSGYKGFGLAAMVELFCGISSGHCFVAVDPESFAPGFGDRLADSMAHWKQLEPVRAELSS</sequence>
<gene>
    <name evidence="3" type="ORF">OBRU01_22965</name>
</gene>
<dbReference type="GO" id="GO:0016491">
    <property type="term" value="F:oxidoreductase activity"/>
    <property type="evidence" value="ECO:0007669"/>
    <property type="project" value="UniProtKB-KW"/>
</dbReference>
<reference evidence="3 4" key="1">
    <citation type="journal article" date="2015" name="Genome Biol. Evol.">
        <title>The genome of winter moth (Operophtera brumata) provides a genomic perspective on sexual dimorphism and phenology.</title>
        <authorList>
            <person name="Derks M.F."/>
            <person name="Smit S."/>
            <person name="Salis L."/>
            <person name="Schijlen E."/>
            <person name="Bossers A."/>
            <person name="Mateman C."/>
            <person name="Pijl A.S."/>
            <person name="de Ridder D."/>
            <person name="Groenen M.A."/>
            <person name="Visser M.E."/>
            <person name="Megens H.J."/>
        </authorList>
    </citation>
    <scope>NUCLEOTIDE SEQUENCE [LARGE SCALE GENOMIC DNA]</scope>
    <source>
        <strain evidence="3">WM2013NL</strain>
        <tissue evidence="3">Head and thorax</tissue>
    </source>
</reference>
<comment type="similarity">
    <text evidence="1">Belongs to the LDH2/MDH2 oxidoreductase family.</text>
</comment>
<name>A0A0L7KQ99_OPEBR</name>
<dbReference type="EMBL" id="JTDY01007349">
    <property type="protein sequence ID" value="KOB65275.1"/>
    <property type="molecule type" value="Genomic_DNA"/>
</dbReference>
<accession>A0A0L7KQ99</accession>
<evidence type="ECO:0000256" key="1">
    <source>
        <dbReference type="ARBA" id="ARBA00006056"/>
    </source>
</evidence>
<dbReference type="STRING" id="104452.A0A0L7KQ99"/>
<comment type="caution">
    <text evidence="3">The sequence shown here is derived from an EMBL/GenBank/DDBJ whole genome shotgun (WGS) entry which is preliminary data.</text>
</comment>
<dbReference type="PANTHER" id="PTHR11091:SF0">
    <property type="entry name" value="MALATE DEHYDROGENASE"/>
    <property type="match status" value="1"/>
</dbReference>